<keyword evidence="3" id="KW-1185">Reference proteome</keyword>
<dbReference type="Gene3D" id="2.60.40.1120">
    <property type="entry name" value="Carboxypeptidase-like, regulatory domain"/>
    <property type="match status" value="1"/>
</dbReference>
<protein>
    <submittedName>
        <fullName evidence="2">Carboxypeptidase-like regulatory domain-containing protein</fullName>
    </submittedName>
</protein>
<keyword evidence="1" id="KW-0732">Signal</keyword>
<feature type="chain" id="PRO_5045915723" evidence="1">
    <location>
        <begin position="20"/>
        <end position="120"/>
    </location>
</feature>
<sequence>MRKLLILFLLTFWIGSLLAQEVEVTGIITDPTSNPLVGVSVTIKDQAGFGTTSNEDGHYQIKTDAYSILLFSYVGYKTQEIKVGQKSLVNVVMQPEDSSIMDQVIITAIGAKKKLHLQAR</sequence>
<organism evidence="2 3">
    <name type="scientific">Niabella ginsengisoli</name>
    <dbReference type="NCBI Taxonomy" id="522298"/>
    <lineage>
        <taxon>Bacteria</taxon>
        <taxon>Pseudomonadati</taxon>
        <taxon>Bacteroidota</taxon>
        <taxon>Chitinophagia</taxon>
        <taxon>Chitinophagales</taxon>
        <taxon>Chitinophagaceae</taxon>
        <taxon>Niabella</taxon>
    </lineage>
</organism>
<dbReference type="SUPFAM" id="SSF49464">
    <property type="entry name" value="Carboxypeptidase regulatory domain-like"/>
    <property type="match status" value="1"/>
</dbReference>
<dbReference type="InterPro" id="IPR008969">
    <property type="entry name" value="CarboxyPept-like_regulatory"/>
</dbReference>
<evidence type="ECO:0000256" key="1">
    <source>
        <dbReference type="SAM" id="SignalP"/>
    </source>
</evidence>
<evidence type="ECO:0000313" key="3">
    <source>
        <dbReference type="Proteomes" id="UP001202248"/>
    </source>
</evidence>
<dbReference type="Pfam" id="PF13715">
    <property type="entry name" value="CarbopepD_reg_2"/>
    <property type="match status" value="1"/>
</dbReference>
<name>A0ABS9SL92_9BACT</name>
<reference evidence="2 3" key="1">
    <citation type="submission" date="2022-02" db="EMBL/GenBank/DDBJ databases">
        <authorList>
            <person name="Min J."/>
        </authorList>
    </citation>
    <scope>NUCLEOTIDE SEQUENCE [LARGE SCALE GENOMIC DNA]</scope>
    <source>
        <strain evidence="2 3">GR10-1</strain>
    </source>
</reference>
<proteinExistence type="predicted"/>
<dbReference type="Proteomes" id="UP001202248">
    <property type="component" value="Unassembled WGS sequence"/>
</dbReference>
<gene>
    <name evidence="2" type="ORF">MKP09_14700</name>
</gene>
<accession>A0ABS9SL92</accession>
<evidence type="ECO:0000313" key="2">
    <source>
        <dbReference type="EMBL" id="MCH5599066.1"/>
    </source>
</evidence>
<dbReference type="EMBL" id="JAKWBL010000003">
    <property type="protein sequence ID" value="MCH5599066.1"/>
    <property type="molecule type" value="Genomic_DNA"/>
</dbReference>
<feature type="signal peptide" evidence="1">
    <location>
        <begin position="1"/>
        <end position="19"/>
    </location>
</feature>
<comment type="caution">
    <text evidence="2">The sequence shown here is derived from an EMBL/GenBank/DDBJ whole genome shotgun (WGS) entry which is preliminary data.</text>
</comment>
<dbReference type="RefSeq" id="WP_240830744.1">
    <property type="nucleotide sequence ID" value="NZ_JAKWBL010000003.1"/>
</dbReference>